<keyword evidence="2" id="KW-0413">Isomerase</keyword>
<dbReference type="Gene3D" id="3.40.50.10540">
    <property type="entry name" value="Crotonobetainyl-coa:carnitine coa-transferase, domain 1"/>
    <property type="match status" value="1"/>
</dbReference>
<evidence type="ECO:0000313" key="3">
    <source>
        <dbReference type="Proteomes" id="UP001429580"/>
    </source>
</evidence>
<dbReference type="InterPro" id="IPR023606">
    <property type="entry name" value="CoA-Trfase_III_dom_1_sf"/>
</dbReference>
<dbReference type="EC" id="5.1.99.4" evidence="2"/>
<proteinExistence type="predicted"/>
<dbReference type="InterPro" id="IPR003673">
    <property type="entry name" value="CoA-Trfase_fam_III"/>
</dbReference>
<reference evidence="2 3" key="1">
    <citation type="submission" date="2020-03" db="EMBL/GenBank/DDBJ databases">
        <title>Genomic Encyclopedia of Type Strains, Phase IV (KMG-IV): sequencing the most valuable type-strain genomes for metagenomic binning, comparative biology and taxonomic classification.</title>
        <authorList>
            <person name="Goeker M."/>
        </authorList>
    </citation>
    <scope>NUCLEOTIDE SEQUENCE [LARGE SCALE GENOMIC DNA]</scope>
    <source>
        <strain evidence="2 3">DSM 103870</strain>
    </source>
</reference>
<sequence length="384" mass="40851">MNGPLTGVRIVEMVGLGPGPFAAMMLADMGADVIRIHPKNARPALSFLNGPYDLLARGRPSIAIDAKSEAGREALFALIGGADALIEGFRPGVMERLGLGPDVVLAHNPRLVYGRMTGWGQTGRLAKTAGHDINYLALTGALNAIGAQGGPPAIPLNLVADLGGGGMYLAFGVVCALLEARGSGQGQVVDAAMVDGVAALSAMIFGMRQAGLWSGGRGENQLDGGAHYYGVYECADGKWLSIGAIEPQFYAKFLELAGLRIEDFAEQDNQELWPVYREKIAACIREKTRDEWAAIYDGTDCCVAPVLDWEEAPAYPHYRDRETFVEIEGVTQPAPAPRFSRTPGRVSGPPSRPVDGAGPEGEELLRRWGVPEERIAALRENAGA</sequence>
<dbReference type="GO" id="GO:0008111">
    <property type="term" value="F:alpha-methylacyl-CoA racemase activity"/>
    <property type="evidence" value="ECO:0007669"/>
    <property type="project" value="UniProtKB-EC"/>
</dbReference>
<protein>
    <submittedName>
        <fullName evidence="2">Alpha-methylacyl-CoA racemase</fullName>
        <ecNumber evidence="2">5.1.99.4</ecNumber>
    </submittedName>
</protein>
<dbReference type="EMBL" id="JAASQI010000002">
    <property type="protein sequence ID" value="NIJ56957.1"/>
    <property type="molecule type" value="Genomic_DNA"/>
</dbReference>
<evidence type="ECO:0000256" key="1">
    <source>
        <dbReference type="SAM" id="MobiDB-lite"/>
    </source>
</evidence>
<feature type="region of interest" description="Disordered" evidence="1">
    <location>
        <begin position="332"/>
        <end position="366"/>
    </location>
</feature>
<dbReference type="SUPFAM" id="SSF89796">
    <property type="entry name" value="CoA-transferase family III (CaiB/BaiF)"/>
    <property type="match status" value="1"/>
</dbReference>
<dbReference type="PANTHER" id="PTHR48228">
    <property type="entry name" value="SUCCINYL-COA--D-CITRAMALATE COA-TRANSFERASE"/>
    <property type="match status" value="1"/>
</dbReference>
<dbReference type="InterPro" id="IPR044855">
    <property type="entry name" value="CoA-Trfase_III_dom3_sf"/>
</dbReference>
<dbReference type="Gene3D" id="3.30.1540.10">
    <property type="entry name" value="formyl-coa transferase, domain 3"/>
    <property type="match status" value="1"/>
</dbReference>
<comment type="caution">
    <text evidence="2">The sequence shown here is derived from an EMBL/GenBank/DDBJ whole genome shotgun (WGS) entry which is preliminary data.</text>
</comment>
<name>A0ABX0UVH2_9HYPH</name>
<dbReference type="Pfam" id="PF02515">
    <property type="entry name" value="CoA_transf_3"/>
    <property type="match status" value="1"/>
</dbReference>
<accession>A0ABX0UVH2</accession>
<dbReference type="InterPro" id="IPR050509">
    <property type="entry name" value="CoA-transferase_III"/>
</dbReference>
<keyword evidence="3" id="KW-1185">Reference proteome</keyword>
<dbReference type="PANTHER" id="PTHR48228:SF5">
    <property type="entry name" value="ALPHA-METHYLACYL-COA RACEMASE"/>
    <property type="match status" value="1"/>
</dbReference>
<dbReference type="Proteomes" id="UP001429580">
    <property type="component" value="Unassembled WGS sequence"/>
</dbReference>
<gene>
    <name evidence="2" type="ORF">FHS82_000783</name>
</gene>
<evidence type="ECO:0000313" key="2">
    <source>
        <dbReference type="EMBL" id="NIJ56957.1"/>
    </source>
</evidence>
<dbReference type="RefSeq" id="WP_166949032.1">
    <property type="nucleotide sequence ID" value="NZ_JAASQI010000002.1"/>
</dbReference>
<organism evidence="2 3">
    <name type="scientific">Pseudochelatococcus lubricantis</name>
    <dbReference type="NCBI Taxonomy" id="1538102"/>
    <lineage>
        <taxon>Bacteria</taxon>
        <taxon>Pseudomonadati</taxon>
        <taxon>Pseudomonadota</taxon>
        <taxon>Alphaproteobacteria</taxon>
        <taxon>Hyphomicrobiales</taxon>
        <taxon>Chelatococcaceae</taxon>
        <taxon>Pseudochelatococcus</taxon>
    </lineage>
</organism>